<dbReference type="Proteomes" id="UP001059597">
    <property type="component" value="Chromosome"/>
</dbReference>
<protein>
    <submittedName>
        <fullName evidence="1">Uncharacterized protein</fullName>
    </submittedName>
</protein>
<sequence>MAKIKSTGTVDVEATYEELELLRRALRLVKTFGEVDDWDLAQELLTDLGAS</sequence>
<dbReference type="EMBL" id="AP026073">
    <property type="protein sequence ID" value="BDM70580.1"/>
    <property type="molecule type" value="Genomic_DNA"/>
</dbReference>
<evidence type="ECO:0000313" key="2">
    <source>
        <dbReference type="Proteomes" id="UP001059597"/>
    </source>
</evidence>
<keyword evidence="2" id="KW-1185">Reference proteome</keyword>
<gene>
    <name evidence="1" type="ORF">HEK616_40670</name>
</gene>
<accession>A0ABM7ZW34</accession>
<organism evidence="1 2">
    <name type="scientific">Streptomyces nigrescens</name>
    <dbReference type="NCBI Taxonomy" id="1920"/>
    <lineage>
        <taxon>Bacteria</taxon>
        <taxon>Bacillati</taxon>
        <taxon>Actinomycetota</taxon>
        <taxon>Actinomycetes</taxon>
        <taxon>Kitasatosporales</taxon>
        <taxon>Streptomycetaceae</taxon>
        <taxon>Streptomyces</taxon>
    </lineage>
</organism>
<evidence type="ECO:0000313" key="1">
    <source>
        <dbReference type="EMBL" id="BDM70580.1"/>
    </source>
</evidence>
<proteinExistence type="predicted"/>
<dbReference type="RefSeq" id="WP_261954302.1">
    <property type="nucleotide sequence ID" value="NZ_AP026073.1"/>
</dbReference>
<reference evidence="1" key="1">
    <citation type="submission" date="2022-06" db="EMBL/GenBank/DDBJ databases">
        <title>Complete genome sequence of Streptomyces nigrescens HEK616.</title>
        <authorList>
            <person name="Asamizu S."/>
            <person name="Onaka H."/>
        </authorList>
    </citation>
    <scope>NUCLEOTIDE SEQUENCE</scope>
    <source>
        <strain evidence="1">HEK616</strain>
    </source>
</reference>
<name>A0ABM7ZW34_STRNI</name>